<protein>
    <submittedName>
        <fullName evidence="2">Uncharacterized protein</fullName>
    </submittedName>
</protein>
<sequence>MEFGLVTESELFDLITMEKNSKAHAAWKNEQVTMENHLGVKCRQYLISLAGLDLSTIFSIRKIRFQASASMTQDEMLLQAARQFEEGQAELHWSYHTGEQMGSFPKPVSSGNIPALEDYKLKLQKVSSAPAAVADFSDDEDENSKQVLGSSRRFREAAAAGKVKAKAKAGKRKAIAREDEDEEAGPDNLEGLGLGVHEKDLAVVVEELKTTPRCFANLSVERILGGEKLMRSCARSVAETLRKEGKWQCKILSKVIETCELANGLKHHLESLSKRDLRNSVALLLDRDVLLPLTIRVQVTKRAVRFMTDELLELSKQGKAGAKDSKAEMLLDSLVPIMCVWMRAKTSWSFLSPCFSALASELSSESEYENMDEQGKAKESAVRQELEDAVVSSLTAPGFMQLLEAGGSRHDVLYGFAERYVEAYTRDRPDEQEMQPVVKQAAAKLHRVFAAIVVMLNPIPGILDTTPAAVSYIVENADKTNGLLNAVSTVMTNHAFWQKQIDDCLLKGPASMKHATALKDLTEELRAENEDESKQHELSDLLRKLPSVLSDLKKTLRVDATRNLEVLVKHRLNRLCKWTLQKTDVSGLPGDHLDVLQKLLNVFSTDKVVGLARLKALAEGQEGELSVKEVAELLDGIGDAITEVCYHAEVDSKDIDIFSRCVDLAYPDKSKAELWLAQVDMLRSITNLKKLQQKWFACGRSNDARLKNDVKNGCLLNFFKTADLVNNKMSQLNEKMAQVQDMSMQPPVNIAAGGLVLEKAMLDSLNDVADLLHSSAKKFIEEMSDITEYKHMGDKFWRSGLALDASVTDVTNSAATTIGHINPEGMDGVIQKLHEVVNSCSEIYLKAKFLGQQAKPALETLKQAHHIAKMEWKSGVIFRVEGLLLAILLENDQNNKVRLARKEIAGLAGNTRGIGADDVHVAIYNSVKNLLPS</sequence>
<dbReference type="Proteomes" id="UP000601435">
    <property type="component" value="Unassembled WGS sequence"/>
</dbReference>
<feature type="region of interest" description="Disordered" evidence="1">
    <location>
        <begin position="171"/>
        <end position="191"/>
    </location>
</feature>
<gene>
    <name evidence="2" type="ORF">SNEC2469_LOCUS30342</name>
</gene>
<keyword evidence="3" id="KW-1185">Reference proteome</keyword>
<organism evidence="2 3">
    <name type="scientific">Symbiodinium necroappetens</name>
    <dbReference type="NCBI Taxonomy" id="1628268"/>
    <lineage>
        <taxon>Eukaryota</taxon>
        <taxon>Sar</taxon>
        <taxon>Alveolata</taxon>
        <taxon>Dinophyceae</taxon>
        <taxon>Suessiales</taxon>
        <taxon>Symbiodiniaceae</taxon>
        <taxon>Symbiodinium</taxon>
    </lineage>
</organism>
<proteinExistence type="predicted"/>
<evidence type="ECO:0000313" key="2">
    <source>
        <dbReference type="EMBL" id="CAE7901137.1"/>
    </source>
</evidence>
<dbReference type="OrthoDB" id="448105at2759"/>
<feature type="region of interest" description="Disordered" evidence="1">
    <location>
        <begin position="132"/>
        <end position="151"/>
    </location>
</feature>
<evidence type="ECO:0000313" key="3">
    <source>
        <dbReference type="Proteomes" id="UP000601435"/>
    </source>
</evidence>
<dbReference type="EMBL" id="CAJNJA010070530">
    <property type="protein sequence ID" value="CAE7901137.1"/>
    <property type="molecule type" value="Genomic_DNA"/>
</dbReference>
<comment type="caution">
    <text evidence="2">The sequence shown here is derived from an EMBL/GenBank/DDBJ whole genome shotgun (WGS) entry which is preliminary data.</text>
</comment>
<evidence type="ECO:0000256" key="1">
    <source>
        <dbReference type="SAM" id="MobiDB-lite"/>
    </source>
</evidence>
<accession>A0A813BGC1</accession>
<name>A0A813BGC1_9DINO</name>
<dbReference type="AlphaFoldDB" id="A0A813BGC1"/>
<reference evidence="2" key="1">
    <citation type="submission" date="2021-02" db="EMBL/GenBank/DDBJ databases">
        <authorList>
            <person name="Dougan E. K."/>
            <person name="Rhodes N."/>
            <person name="Thang M."/>
            <person name="Chan C."/>
        </authorList>
    </citation>
    <scope>NUCLEOTIDE SEQUENCE</scope>
</reference>